<evidence type="ECO:0000313" key="3">
    <source>
        <dbReference type="Proteomes" id="UP000006727"/>
    </source>
</evidence>
<evidence type="ECO:0000313" key="1">
    <source>
        <dbReference type="EMBL" id="PNR45431.1"/>
    </source>
</evidence>
<dbReference type="Gramene" id="Pp3c11_18400V3.1">
    <property type="protein sequence ID" value="PAC:32958909.CDS.1"/>
    <property type="gene ID" value="Pp3c11_18400"/>
</dbReference>
<accession>A0A2K1JV84</accession>
<dbReference type="InParanoid" id="A0A2K1JV84"/>
<evidence type="ECO:0000313" key="2">
    <source>
        <dbReference type="EnsemblPlants" id="PAC:32958909.CDS.1"/>
    </source>
</evidence>
<gene>
    <name evidence="1" type="ORF">PHYPA_015202</name>
</gene>
<dbReference type="Proteomes" id="UP000006727">
    <property type="component" value="Chromosome 11"/>
</dbReference>
<dbReference type="AlphaFoldDB" id="A0A2K1JV84"/>
<reference evidence="1 3" key="1">
    <citation type="journal article" date="2008" name="Science">
        <title>The Physcomitrella genome reveals evolutionary insights into the conquest of land by plants.</title>
        <authorList>
            <person name="Rensing S."/>
            <person name="Lang D."/>
            <person name="Zimmer A."/>
            <person name="Terry A."/>
            <person name="Salamov A."/>
            <person name="Shapiro H."/>
            <person name="Nishiyama T."/>
            <person name="Perroud P.-F."/>
            <person name="Lindquist E."/>
            <person name="Kamisugi Y."/>
            <person name="Tanahashi T."/>
            <person name="Sakakibara K."/>
            <person name="Fujita T."/>
            <person name="Oishi K."/>
            <person name="Shin-I T."/>
            <person name="Kuroki Y."/>
            <person name="Toyoda A."/>
            <person name="Suzuki Y."/>
            <person name="Hashimoto A."/>
            <person name="Yamaguchi K."/>
            <person name="Sugano A."/>
            <person name="Kohara Y."/>
            <person name="Fujiyama A."/>
            <person name="Anterola A."/>
            <person name="Aoki S."/>
            <person name="Ashton N."/>
            <person name="Barbazuk W.B."/>
            <person name="Barker E."/>
            <person name="Bennetzen J."/>
            <person name="Bezanilla M."/>
            <person name="Blankenship R."/>
            <person name="Cho S.H."/>
            <person name="Dutcher S."/>
            <person name="Estelle M."/>
            <person name="Fawcett J.A."/>
            <person name="Gundlach H."/>
            <person name="Hanada K."/>
            <person name="Heyl A."/>
            <person name="Hicks K.A."/>
            <person name="Hugh J."/>
            <person name="Lohr M."/>
            <person name="Mayer K."/>
            <person name="Melkozernov A."/>
            <person name="Murata T."/>
            <person name="Nelson D."/>
            <person name="Pils B."/>
            <person name="Prigge M."/>
            <person name="Reiss B."/>
            <person name="Renner T."/>
            <person name="Rombauts S."/>
            <person name="Rushton P."/>
            <person name="Sanderfoot A."/>
            <person name="Schween G."/>
            <person name="Shiu S.-H."/>
            <person name="Stueber K."/>
            <person name="Theodoulou F.L."/>
            <person name="Tu H."/>
            <person name="Van de Peer Y."/>
            <person name="Verrier P.J."/>
            <person name="Waters E."/>
            <person name="Wood A."/>
            <person name="Yang L."/>
            <person name="Cove D."/>
            <person name="Cuming A."/>
            <person name="Hasebe M."/>
            <person name="Lucas S."/>
            <person name="Mishler D.B."/>
            <person name="Reski R."/>
            <person name="Grigoriev I."/>
            <person name="Quatrano R.S."/>
            <person name="Boore J.L."/>
        </authorList>
    </citation>
    <scope>NUCLEOTIDE SEQUENCE [LARGE SCALE GENOMIC DNA]</scope>
    <source>
        <strain evidence="2 3">cv. Gransden 2004</strain>
    </source>
</reference>
<proteinExistence type="predicted"/>
<sequence length="165" mass="17861">METCAEDRLGCLRAHSHSLHVSNTQNAGAKSLAVQVCVATVHTAHRPAHLSHPTLTNHPPSSPPSAILSTRLILKSIDDSPNANSSPTTPSLSLNRRSSSCLALQTRINKTSIPPCRIMQVSTCGVARPVNLIDTIYRNQMDTPSQIEFLATVNNTTRTRPHTDL</sequence>
<reference evidence="1 3" key="2">
    <citation type="journal article" date="2018" name="Plant J.">
        <title>The Physcomitrella patens chromosome-scale assembly reveals moss genome structure and evolution.</title>
        <authorList>
            <person name="Lang D."/>
            <person name="Ullrich K.K."/>
            <person name="Murat F."/>
            <person name="Fuchs J."/>
            <person name="Jenkins J."/>
            <person name="Haas F.B."/>
            <person name="Piednoel M."/>
            <person name="Gundlach H."/>
            <person name="Van Bel M."/>
            <person name="Meyberg R."/>
            <person name="Vives C."/>
            <person name="Morata J."/>
            <person name="Symeonidi A."/>
            <person name="Hiss M."/>
            <person name="Muchero W."/>
            <person name="Kamisugi Y."/>
            <person name="Saleh O."/>
            <person name="Blanc G."/>
            <person name="Decker E.L."/>
            <person name="van Gessel N."/>
            <person name="Grimwood J."/>
            <person name="Hayes R.D."/>
            <person name="Graham S.W."/>
            <person name="Gunter L.E."/>
            <person name="McDaniel S.F."/>
            <person name="Hoernstein S.N.W."/>
            <person name="Larsson A."/>
            <person name="Li F.W."/>
            <person name="Perroud P.F."/>
            <person name="Phillips J."/>
            <person name="Ranjan P."/>
            <person name="Rokshar D.S."/>
            <person name="Rothfels C.J."/>
            <person name="Schneider L."/>
            <person name="Shu S."/>
            <person name="Stevenson D.W."/>
            <person name="Thummler F."/>
            <person name="Tillich M."/>
            <person name="Villarreal Aguilar J.C."/>
            <person name="Widiez T."/>
            <person name="Wong G.K."/>
            <person name="Wymore A."/>
            <person name="Zhang Y."/>
            <person name="Zimmer A.D."/>
            <person name="Quatrano R.S."/>
            <person name="Mayer K.F.X."/>
            <person name="Goodstein D."/>
            <person name="Casacuberta J.M."/>
            <person name="Vandepoele K."/>
            <person name="Reski R."/>
            <person name="Cuming A.C."/>
            <person name="Tuskan G.A."/>
            <person name="Maumus F."/>
            <person name="Salse J."/>
            <person name="Schmutz J."/>
            <person name="Rensing S.A."/>
        </authorList>
    </citation>
    <scope>NUCLEOTIDE SEQUENCE [LARGE SCALE GENOMIC DNA]</scope>
    <source>
        <strain evidence="2 3">cv. Gransden 2004</strain>
    </source>
</reference>
<dbReference type="EnsemblPlants" id="Pp3c11_18400V3.1">
    <property type="protein sequence ID" value="PAC:32958909.CDS.1"/>
    <property type="gene ID" value="Pp3c11_18400"/>
</dbReference>
<name>A0A2K1JV84_PHYPA</name>
<dbReference type="PaxDb" id="3218-PP1S80_1V6.1"/>
<reference evidence="2" key="3">
    <citation type="submission" date="2020-12" db="UniProtKB">
        <authorList>
            <consortium name="EnsemblPlants"/>
        </authorList>
    </citation>
    <scope>IDENTIFICATION</scope>
</reference>
<keyword evidence="3" id="KW-1185">Reference proteome</keyword>
<dbReference type="EMBL" id="ABEU02000011">
    <property type="protein sequence ID" value="PNR45431.1"/>
    <property type="molecule type" value="Genomic_DNA"/>
</dbReference>
<protein>
    <submittedName>
        <fullName evidence="1 2">Uncharacterized protein</fullName>
    </submittedName>
</protein>
<organism evidence="1">
    <name type="scientific">Physcomitrium patens</name>
    <name type="common">Spreading-leaved earth moss</name>
    <name type="synonym">Physcomitrella patens</name>
    <dbReference type="NCBI Taxonomy" id="3218"/>
    <lineage>
        <taxon>Eukaryota</taxon>
        <taxon>Viridiplantae</taxon>
        <taxon>Streptophyta</taxon>
        <taxon>Embryophyta</taxon>
        <taxon>Bryophyta</taxon>
        <taxon>Bryophytina</taxon>
        <taxon>Bryopsida</taxon>
        <taxon>Funariidae</taxon>
        <taxon>Funariales</taxon>
        <taxon>Funariaceae</taxon>
        <taxon>Physcomitrium</taxon>
    </lineage>
</organism>